<evidence type="ECO:0000313" key="2">
    <source>
        <dbReference type="EMBL" id="OHB01240.1"/>
    </source>
</evidence>
<dbReference type="Proteomes" id="UP000178404">
    <property type="component" value="Unassembled WGS sequence"/>
</dbReference>
<keyword evidence="1" id="KW-0472">Membrane</keyword>
<dbReference type="AlphaFoldDB" id="A0A1G2TXA6"/>
<keyword evidence="1" id="KW-0812">Transmembrane</keyword>
<feature type="transmembrane region" description="Helical" evidence="1">
    <location>
        <begin position="21"/>
        <end position="52"/>
    </location>
</feature>
<name>A0A1G2TXA6_9BACT</name>
<evidence type="ECO:0000256" key="1">
    <source>
        <dbReference type="SAM" id="Phobius"/>
    </source>
</evidence>
<gene>
    <name evidence="2" type="ORF">A3A90_00115</name>
</gene>
<dbReference type="EMBL" id="MHWA01000018">
    <property type="protein sequence ID" value="OHB01240.1"/>
    <property type="molecule type" value="Genomic_DNA"/>
</dbReference>
<accession>A0A1G2TXA6</accession>
<keyword evidence="1" id="KW-1133">Transmembrane helix</keyword>
<proteinExistence type="predicted"/>
<sequence length="66" mass="7734">MHKRALGRKFIDQTKKPLQEKCLASGFFVWQILFFCAKSWGNITLLIFMLFLSSFSPKEDDFELSV</sequence>
<organism evidence="2 3">
    <name type="scientific">Candidatus Zambryskibacteria bacterium RIFCSPLOWO2_01_FULL_35_19</name>
    <dbReference type="NCBI Taxonomy" id="1802757"/>
    <lineage>
        <taxon>Bacteria</taxon>
        <taxon>Candidatus Zambryskiibacteriota</taxon>
    </lineage>
</organism>
<evidence type="ECO:0000313" key="3">
    <source>
        <dbReference type="Proteomes" id="UP000178404"/>
    </source>
</evidence>
<protein>
    <submittedName>
        <fullName evidence="2">Uncharacterized protein</fullName>
    </submittedName>
</protein>
<comment type="caution">
    <text evidence="2">The sequence shown here is derived from an EMBL/GenBank/DDBJ whole genome shotgun (WGS) entry which is preliminary data.</text>
</comment>
<reference evidence="2 3" key="1">
    <citation type="journal article" date="2016" name="Nat. Commun.">
        <title>Thousands of microbial genomes shed light on interconnected biogeochemical processes in an aquifer system.</title>
        <authorList>
            <person name="Anantharaman K."/>
            <person name="Brown C.T."/>
            <person name="Hug L.A."/>
            <person name="Sharon I."/>
            <person name="Castelle C.J."/>
            <person name="Probst A.J."/>
            <person name="Thomas B.C."/>
            <person name="Singh A."/>
            <person name="Wilkins M.J."/>
            <person name="Karaoz U."/>
            <person name="Brodie E.L."/>
            <person name="Williams K.H."/>
            <person name="Hubbard S.S."/>
            <person name="Banfield J.F."/>
        </authorList>
    </citation>
    <scope>NUCLEOTIDE SEQUENCE [LARGE SCALE GENOMIC DNA]</scope>
</reference>